<organism evidence="1 2">
    <name type="scientific">Polaribacter dokdonensis DSW-5</name>
    <dbReference type="NCBI Taxonomy" id="1300348"/>
    <lineage>
        <taxon>Bacteria</taxon>
        <taxon>Pseudomonadati</taxon>
        <taxon>Bacteroidota</taxon>
        <taxon>Flavobacteriia</taxon>
        <taxon>Flavobacteriales</taxon>
        <taxon>Flavobacteriaceae</taxon>
    </lineage>
</organism>
<proteinExistence type="predicted"/>
<dbReference type="Proteomes" id="UP000183071">
    <property type="component" value="Unassembled WGS sequence"/>
</dbReference>
<gene>
    <name evidence="1" type="ORF">SAMN05444353_1431</name>
</gene>
<accession>A0A1H5HD80</accession>
<name>A0A1H5HD80_9FLAO</name>
<dbReference type="Pfam" id="PF13376">
    <property type="entry name" value="OmdA"/>
    <property type="match status" value="1"/>
</dbReference>
<protein>
    <submittedName>
        <fullName evidence="1">Bacteriocin-protection, YdeI or OmpD-Associated</fullName>
    </submittedName>
</protein>
<evidence type="ECO:0000313" key="2">
    <source>
        <dbReference type="Proteomes" id="UP000183071"/>
    </source>
</evidence>
<evidence type="ECO:0000313" key="1">
    <source>
        <dbReference type="EMBL" id="SEE25939.1"/>
    </source>
</evidence>
<comment type="caution">
    <text evidence="1">The sequence shown here is derived from an EMBL/GenBank/DDBJ whole genome shotgun (WGS) entry which is preliminary data.</text>
</comment>
<keyword evidence="2" id="KW-1185">Reference proteome</keyword>
<dbReference type="EMBL" id="FNUE01000001">
    <property type="protein sequence ID" value="SEE25939.1"/>
    <property type="molecule type" value="Genomic_DNA"/>
</dbReference>
<reference evidence="1 2" key="1">
    <citation type="submission" date="2016-10" db="EMBL/GenBank/DDBJ databases">
        <authorList>
            <person name="Varghese N."/>
            <person name="Submissions S."/>
        </authorList>
    </citation>
    <scope>NUCLEOTIDE SEQUENCE [LARGE SCALE GENOMIC DNA]</scope>
    <source>
        <strain evidence="1 2">DSW-5</strain>
    </source>
</reference>
<sequence>MSFLFCSMKELQTAPFTLNLVDTYNIYIPYDIYEPFANQKMSRVQVEINNNETKINFYAAVKRDKNSGDFKMMFSKQKQKELNLTLGDSFTIQLFEDTSKYGVDVPEELEEVFLTDFEAYQIFETLTKGKQRSIIYGVKRFKTSQLKIDKALILCENLRRRNFDPMKIFKLD</sequence>